<dbReference type="RefSeq" id="WP_090716325.1">
    <property type="nucleotide sequence ID" value="NZ_CBCSKY010000033.1"/>
</dbReference>
<dbReference type="Gene3D" id="3.30.9.10">
    <property type="entry name" value="D-Amino Acid Oxidase, subunit A, domain 2"/>
    <property type="match status" value="1"/>
</dbReference>
<organism evidence="2 3">
    <name type="scientific">Paenibacillus typhae</name>
    <dbReference type="NCBI Taxonomy" id="1174501"/>
    <lineage>
        <taxon>Bacteria</taxon>
        <taxon>Bacillati</taxon>
        <taxon>Bacillota</taxon>
        <taxon>Bacilli</taxon>
        <taxon>Bacillales</taxon>
        <taxon>Paenibacillaceae</taxon>
        <taxon>Paenibacillus</taxon>
    </lineage>
</organism>
<dbReference type="Gene3D" id="3.50.50.60">
    <property type="entry name" value="FAD/NAD(P)-binding domain"/>
    <property type="match status" value="1"/>
</dbReference>
<protein>
    <submittedName>
        <fullName evidence="2">Glycine/D-amino acid oxidase</fullName>
    </submittedName>
</protein>
<dbReference type="EMBL" id="FNDX01000024">
    <property type="protein sequence ID" value="SDJ77290.1"/>
    <property type="molecule type" value="Genomic_DNA"/>
</dbReference>
<evidence type="ECO:0000313" key="3">
    <source>
        <dbReference type="Proteomes" id="UP000199050"/>
    </source>
</evidence>
<dbReference type="AlphaFoldDB" id="A0A1G8WIB8"/>
<dbReference type="InterPro" id="IPR006076">
    <property type="entry name" value="FAD-dep_OxRdtase"/>
</dbReference>
<dbReference type="SUPFAM" id="SSF51905">
    <property type="entry name" value="FAD/NAD(P)-binding domain"/>
    <property type="match status" value="1"/>
</dbReference>
<sequence>MKLNSGKLPWESTFTDRPAYPSLEEDLSCDCLIVGGGMGGAMMAYRLSLSGASAVLIDKREIAGGSSHANTGLLQIANDKSLTACINTFGEANGVLFYKLCKEAVDKILDLPGKLDIDAHIIPRSSLLYASTPEDIPLLRQEHETLTTHGFHSEFWDADKVREHYSFSKPAALYSKGDAETNPFRTVHSLINKAHSGGVRVYEHTRAIHYEYHADGVTCYTDRGRIFAKKVIFSMGYETQEMKKDRGAELINTYAIKTRPLPKLPKWHEQSLLWETARPYLYFRTTPDGCIIAGGKDEQLTDPERREVRVLSQCRQLLEEVEALFPEVKGVEAEYCWGAVFGSTKDGLPYMGPHPEYPHCYFIEGYGGNGTVYSMIAADLLADTLAGRTRPELELFSLTRSAKPSPAPAVEA</sequence>
<dbReference type="InterPro" id="IPR036188">
    <property type="entry name" value="FAD/NAD-bd_sf"/>
</dbReference>
<gene>
    <name evidence="2" type="ORF">SAMN05216192_1243</name>
</gene>
<dbReference type="Proteomes" id="UP000199050">
    <property type="component" value="Unassembled WGS sequence"/>
</dbReference>
<accession>A0A1G8WIB8</accession>
<evidence type="ECO:0000313" key="2">
    <source>
        <dbReference type="EMBL" id="SDJ77290.1"/>
    </source>
</evidence>
<dbReference type="PANTHER" id="PTHR13847:SF201">
    <property type="entry name" value="PUTATIBE OXIDOREDUCTASE"/>
    <property type="match status" value="1"/>
</dbReference>
<dbReference type="OrthoDB" id="571248at2"/>
<dbReference type="GO" id="GO:0005737">
    <property type="term" value="C:cytoplasm"/>
    <property type="evidence" value="ECO:0007669"/>
    <property type="project" value="TreeGrafter"/>
</dbReference>
<reference evidence="3" key="1">
    <citation type="submission" date="2016-10" db="EMBL/GenBank/DDBJ databases">
        <authorList>
            <person name="Varghese N."/>
            <person name="Submissions S."/>
        </authorList>
    </citation>
    <scope>NUCLEOTIDE SEQUENCE [LARGE SCALE GENOMIC DNA]</scope>
    <source>
        <strain evidence="3">CGMCC 1.11012</strain>
    </source>
</reference>
<keyword evidence="3" id="KW-1185">Reference proteome</keyword>
<proteinExistence type="predicted"/>
<feature type="domain" description="FAD dependent oxidoreductase" evidence="1">
    <location>
        <begin position="30"/>
        <end position="383"/>
    </location>
</feature>
<dbReference type="STRING" id="1174501.SAMN05216192_1243"/>
<dbReference type="PANTHER" id="PTHR13847">
    <property type="entry name" value="SARCOSINE DEHYDROGENASE-RELATED"/>
    <property type="match status" value="1"/>
</dbReference>
<evidence type="ECO:0000259" key="1">
    <source>
        <dbReference type="Pfam" id="PF01266"/>
    </source>
</evidence>
<dbReference type="Pfam" id="PF01266">
    <property type="entry name" value="DAO"/>
    <property type="match status" value="1"/>
</dbReference>
<name>A0A1G8WIB8_9BACL</name>